<evidence type="ECO:0000256" key="1">
    <source>
        <dbReference type="ARBA" id="ARBA00007874"/>
    </source>
</evidence>
<dbReference type="Gene3D" id="3.10.20.30">
    <property type="match status" value="1"/>
</dbReference>
<evidence type="ECO:0000256" key="8">
    <source>
        <dbReference type="ARBA" id="ARBA00034078"/>
    </source>
</evidence>
<evidence type="ECO:0000256" key="6">
    <source>
        <dbReference type="ARBA" id="ARBA00023004"/>
    </source>
</evidence>
<keyword evidence="11" id="KW-1185">Reference proteome</keyword>
<evidence type="ECO:0000256" key="5">
    <source>
        <dbReference type="ARBA" id="ARBA00022982"/>
    </source>
</evidence>
<evidence type="ECO:0000313" key="10">
    <source>
        <dbReference type="EMBL" id="MFC0472100.1"/>
    </source>
</evidence>
<protein>
    <submittedName>
        <fullName evidence="10">2Fe-2S iron-sulfur cluster binding domain-containing protein</fullName>
    </submittedName>
</protein>
<accession>A0ABV6KGA9</accession>
<comment type="similarity">
    <text evidence="1">Belongs to the 2Fe2S plant-type ferredoxin family.</text>
</comment>
<evidence type="ECO:0000256" key="4">
    <source>
        <dbReference type="ARBA" id="ARBA00022723"/>
    </source>
</evidence>
<evidence type="ECO:0000313" key="11">
    <source>
        <dbReference type="Proteomes" id="UP001589838"/>
    </source>
</evidence>
<dbReference type="PANTHER" id="PTHR43112:SF10">
    <property type="entry name" value="FERREDOXIN C 2, CHLOROPLASTIC"/>
    <property type="match status" value="1"/>
</dbReference>
<dbReference type="SUPFAM" id="SSF54292">
    <property type="entry name" value="2Fe-2S ferredoxin-like"/>
    <property type="match status" value="1"/>
</dbReference>
<keyword evidence="3" id="KW-0001">2Fe-2S</keyword>
<feature type="domain" description="2Fe-2S ferredoxin-type" evidence="9">
    <location>
        <begin position="4"/>
        <end position="92"/>
    </location>
</feature>
<dbReference type="InterPro" id="IPR001041">
    <property type="entry name" value="2Fe-2S_ferredoxin-type"/>
</dbReference>
<gene>
    <name evidence="10" type="ORF">ACFFHM_16735</name>
</gene>
<evidence type="ECO:0000256" key="3">
    <source>
        <dbReference type="ARBA" id="ARBA00022714"/>
    </source>
</evidence>
<evidence type="ECO:0000256" key="2">
    <source>
        <dbReference type="ARBA" id="ARBA00022448"/>
    </source>
</evidence>
<dbReference type="PROSITE" id="PS51085">
    <property type="entry name" value="2FE2S_FER_2"/>
    <property type="match status" value="1"/>
</dbReference>
<comment type="cofactor">
    <cofactor evidence="8">
        <name>[2Fe-2S] cluster</name>
        <dbReference type="ChEBI" id="CHEBI:190135"/>
    </cofactor>
</comment>
<keyword evidence="6" id="KW-0408">Iron</keyword>
<reference evidence="10 11" key="1">
    <citation type="submission" date="2024-09" db="EMBL/GenBank/DDBJ databases">
        <authorList>
            <person name="Sun Q."/>
            <person name="Mori K."/>
        </authorList>
    </citation>
    <scope>NUCLEOTIDE SEQUENCE [LARGE SCALE GENOMIC DNA]</scope>
    <source>
        <strain evidence="10 11">NCAIM B.02610</strain>
    </source>
</reference>
<sequence>MRKSNVYLNPIKNCYKVSADKELLQSLIEQGVELEFQCHFGSCRMCVVRLVNGQVYHHQVPGITDEEREEGYILLCSSKPRSEVLEIERIYP</sequence>
<organism evidence="10 11">
    <name type="scientific">Halalkalibacter kiskunsagensis</name>
    <dbReference type="NCBI Taxonomy" id="1548599"/>
    <lineage>
        <taxon>Bacteria</taxon>
        <taxon>Bacillati</taxon>
        <taxon>Bacillota</taxon>
        <taxon>Bacilli</taxon>
        <taxon>Bacillales</taxon>
        <taxon>Bacillaceae</taxon>
        <taxon>Halalkalibacter</taxon>
    </lineage>
</organism>
<comment type="caution">
    <text evidence="10">The sequence shown here is derived from an EMBL/GenBank/DDBJ whole genome shotgun (WGS) entry which is preliminary data.</text>
</comment>
<dbReference type="PANTHER" id="PTHR43112">
    <property type="entry name" value="FERREDOXIN"/>
    <property type="match status" value="1"/>
</dbReference>
<keyword evidence="2" id="KW-0813">Transport</keyword>
<proteinExistence type="inferred from homology"/>
<keyword evidence="7" id="KW-0411">Iron-sulfur</keyword>
<dbReference type="CDD" id="cd00207">
    <property type="entry name" value="fer2"/>
    <property type="match status" value="1"/>
</dbReference>
<keyword evidence="4" id="KW-0479">Metal-binding</keyword>
<evidence type="ECO:0000256" key="7">
    <source>
        <dbReference type="ARBA" id="ARBA00023014"/>
    </source>
</evidence>
<dbReference type="Pfam" id="PF00111">
    <property type="entry name" value="Fer2"/>
    <property type="match status" value="1"/>
</dbReference>
<dbReference type="Proteomes" id="UP001589838">
    <property type="component" value="Unassembled WGS sequence"/>
</dbReference>
<name>A0ABV6KGA9_9BACI</name>
<dbReference type="InterPro" id="IPR036010">
    <property type="entry name" value="2Fe-2S_ferredoxin-like_sf"/>
</dbReference>
<evidence type="ECO:0000259" key="9">
    <source>
        <dbReference type="PROSITE" id="PS51085"/>
    </source>
</evidence>
<dbReference type="EMBL" id="JBHLUX010000039">
    <property type="protein sequence ID" value="MFC0472100.1"/>
    <property type="molecule type" value="Genomic_DNA"/>
</dbReference>
<keyword evidence="5" id="KW-0249">Electron transport</keyword>
<dbReference type="InterPro" id="IPR012675">
    <property type="entry name" value="Beta-grasp_dom_sf"/>
</dbReference>
<dbReference type="RefSeq" id="WP_335960625.1">
    <property type="nucleotide sequence ID" value="NZ_JAXBLX010000011.1"/>
</dbReference>